<keyword evidence="7" id="KW-1185">Reference proteome</keyword>
<dbReference type="Pfam" id="PF01380">
    <property type="entry name" value="SIS"/>
    <property type="match status" value="1"/>
</dbReference>
<evidence type="ECO:0000256" key="3">
    <source>
        <dbReference type="ARBA" id="ARBA00016090"/>
    </source>
</evidence>
<dbReference type="PANTHER" id="PTHR10937">
    <property type="entry name" value="GLUCOSAMINE--FRUCTOSE-6-PHOSPHATE AMINOTRANSFERASE, ISOMERIZING"/>
    <property type="match status" value="1"/>
</dbReference>
<protein>
    <recommendedName>
        <fullName evidence="3">Glutamine--fructose-6-phosphate aminotransferase [isomerizing]</fullName>
        <ecNumber evidence="2">2.6.1.16</ecNumber>
    </recommendedName>
</protein>
<accession>W4M578</accession>
<organism evidence="6 7">
    <name type="scientific">Candidatus Entotheonella gemina</name>
    <dbReference type="NCBI Taxonomy" id="1429439"/>
    <lineage>
        <taxon>Bacteria</taxon>
        <taxon>Pseudomonadati</taxon>
        <taxon>Nitrospinota/Tectimicrobiota group</taxon>
        <taxon>Candidatus Tectimicrobiota</taxon>
        <taxon>Candidatus Entotheonellia</taxon>
        <taxon>Candidatus Entotheonellales</taxon>
        <taxon>Candidatus Entotheonellaceae</taxon>
        <taxon>Candidatus Entotheonella</taxon>
    </lineage>
</organism>
<evidence type="ECO:0000256" key="4">
    <source>
        <dbReference type="ARBA" id="ARBA00022737"/>
    </source>
</evidence>
<dbReference type="PANTHER" id="PTHR10937:SF0">
    <property type="entry name" value="GLUTAMINE--FRUCTOSE-6-PHOSPHATE TRANSAMINASE (ISOMERIZING)"/>
    <property type="match status" value="1"/>
</dbReference>
<dbReference type="PROSITE" id="PS51464">
    <property type="entry name" value="SIS"/>
    <property type="match status" value="2"/>
</dbReference>
<comment type="catalytic activity">
    <reaction evidence="1">
        <text>D-fructose 6-phosphate + L-glutamine = D-glucosamine 6-phosphate + L-glutamate</text>
        <dbReference type="Rhea" id="RHEA:13237"/>
        <dbReference type="ChEBI" id="CHEBI:29985"/>
        <dbReference type="ChEBI" id="CHEBI:58359"/>
        <dbReference type="ChEBI" id="CHEBI:58725"/>
        <dbReference type="ChEBI" id="CHEBI:61527"/>
        <dbReference type="EC" id="2.6.1.16"/>
    </reaction>
</comment>
<dbReference type="GO" id="GO:0097367">
    <property type="term" value="F:carbohydrate derivative binding"/>
    <property type="evidence" value="ECO:0007669"/>
    <property type="project" value="InterPro"/>
</dbReference>
<gene>
    <name evidence="6" type="ORF">ETSY2_24920</name>
</gene>
<dbReference type="Proteomes" id="UP000019140">
    <property type="component" value="Unassembled WGS sequence"/>
</dbReference>
<dbReference type="EMBL" id="AZHX01001043">
    <property type="protein sequence ID" value="ETX05106.1"/>
    <property type="molecule type" value="Genomic_DNA"/>
</dbReference>
<dbReference type="InterPro" id="IPR046348">
    <property type="entry name" value="SIS_dom_sf"/>
</dbReference>
<evidence type="ECO:0000256" key="1">
    <source>
        <dbReference type="ARBA" id="ARBA00001031"/>
    </source>
</evidence>
<dbReference type="GO" id="GO:0004360">
    <property type="term" value="F:glutamine-fructose-6-phosphate transaminase (isomerizing) activity"/>
    <property type="evidence" value="ECO:0007669"/>
    <property type="project" value="UniProtKB-EC"/>
</dbReference>
<dbReference type="EC" id="2.6.1.16" evidence="2"/>
<evidence type="ECO:0000313" key="7">
    <source>
        <dbReference type="Proteomes" id="UP000019140"/>
    </source>
</evidence>
<comment type="caution">
    <text evidence="6">The sequence shown here is derived from an EMBL/GenBank/DDBJ whole genome shotgun (WGS) entry which is preliminary data.</text>
</comment>
<dbReference type="SUPFAM" id="SSF53697">
    <property type="entry name" value="SIS domain"/>
    <property type="match status" value="1"/>
</dbReference>
<dbReference type="GO" id="GO:0006002">
    <property type="term" value="P:fructose 6-phosphate metabolic process"/>
    <property type="evidence" value="ECO:0007669"/>
    <property type="project" value="TreeGrafter"/>
</dbReference>
<reference evidence="6 7" key="1">
    <citation type="journal article" date="2014" name="Nature">
        <title>An environmental bacterial taxon with a large and distinct metabolic repertoire.</title>
        <authorList>
            <person name="Wilson M.C."/>
            <person name="Mori T."/>
            <person name="Ruckert C."/>
            <person name="Uria A.R."/>
            <person name="Helf M.J."/>
            <person name="Takada K."/>
            <person name="Gernert C."/>
            <person name="Steffens U.A."/>
            <person name="Heycke N."/>
            <person name="Schmitt S."/>
            <person name="Rinke C."/>
            <person name="Helfrich E.J."/>
            <person name="Brachmann A.O."/>
            <person name="Gurgui C."/>
            <person name="Wakimoto T."/>
            <person name="Kracht M."/>
            <person name="Crusemann M."/>
            <person name="Hentschel U."/>
            <person name="Abe I."/>
            <person name="Matsunaga S."/>
            <person name="Kalinowski J."/>
            <person name="Takeyama H."/>
            <person name="Piel J."/>
        </authorList>
    </citation>
    <scope>NUCLEOTIDE SEQUENCE [LARGE SCALE GENOMIC DNA]</scope>
    <source>
        <strain evidence="7">TSY2</strain>
    </source>
</reference>
<dbReference type="CDD" id="cd05008">
    <property type="entry name" value="SIS_GlmS_GlmD_1"/>
    <property type="match status" value="1"/>
</dbReference>
<feature type="domain" description="SIS" evidence="5">
    <location>
        <begin position="202"/>
        <end position="339"/>
    </location>
</feature>
<proteinExistence type="predicted"/>
<dbReference type="GO" id="GO:0006487">
    <property type="term" value="P:protein N-linked glycosylation"/>
    <property type="evidence" value="ECO:0007669"/>
    <property type="project" value="TreeGrafter"/>
</dbReference>
<feature type="domain" description="SIS" evidence="5">
    <location>
        <begin position="23"/>
        <end position="168"/>
    </location>
</feature>
<keyword evidence="4" id="KW-0677">Repeat</keyword>
<evidence type="ECO:0000313" key="6">
    <source>
        <dbReference type="EMBL" id="ETX05106.1"/>
    </source>
</evidence>
<evidence type="ECO:0000256" key="2">
    <source>
        <dbReference type="ARBA" id="ARBA00012916"/>
    </source>
</evidence>
<sequence>MYDQIVSQPALLREVCDRAEPLIRQVLDACRTDRWHRIYTAGCGDSYYAGLACEMAFAQFCRLPVKALPSMSFARYEAAMLPEGAVVFGISNSGGVARSIEAVAMAKAAGADTIAITGRPDSLIAQEADTAIAVPIDAMGRSPGIRSYTVQLLSLFLCAIELGERRTVLSAEAAAAQRQQLREVASSMEAVIEANDAIIKQLAETLREQENWVFVGAGPSYATALFSAAKLVESCGANAWAQDLEEWAHIQFFNRQERTPTCLIIPPGPSVERAQEVLPYVKEIGRYTLLVTHQPQAFDASHADRILAVPQAVPEVFSPLVDCIAGELLAYYLAEVWDTAFFSATRRGVSAGGDRLRGSNILRQLEALQASRATG</sequence>
<dbReference type="AlphaFoldDB" id="W4M578"/>
<dbReference type="InterPro" id="IPR035466">
    <property type="entry name" value="GlmS/AgaS_SIS"/>
</dbReference>
<dbReference type="GO" id="GO:0006047">
    <property type="term" value="P:UDP-N-acetylglucosamine metabolic process"/>
    <property type="evidence" value="ECO:0007669"/>
    <property type="project" value="TreeGrafter"/>
</dbReference>
<dbReference type="Gene3D" id="3.40.50.10490">
    <property type="entry name" value="Glucose-6-phosphate isomerase like protein, domain 1"/>
    <property type="match status" value="2"/>
</dbReference>
<name>W4M578_9BACT</name>
<dbReference type="HOGENOM" id="CLU_060283_0_0_7"/>
<dbReference type="InterPro" id="IPR001347">
    <property type="entry name" value="SIS_dom"/>
</dbReference>
<evidence type="ECO:0000259" key="5">
    <source>
        <dbReference type="PROSITE" id="PS51464"/>
    </source>
</evidence>